<dbReference type="OrthoDB" id="8537236at2"/>
<dbReference type="Gene3D" id="1.10.10.10">
    <property type="entry name" value="Winged helix-like DNA-binding domain superfamily/Winged helix DNA-binding domain"/>
    <property type="match status" value="1"/>
</dbReference>
<proteinExistence type="predicted"/>
<dbReference type="Pfam" id="PF13412">
    <property type="entry name" value="HTH_24"/>
    <property type="match status" value="1"/>
</dbReference>
<gene>
    <name evidence="1" type="ORF">SAMN05444159_6132</name>
</gene>
<evidence type="ECO:0000313" key="1">
    <source>
        <dbReference type="EMBL" id="SHL53543.1"/>
    </source>
</evidence>
<dbReference type="InterPro" id="IPR036390">
    <property type="entry name" value="WH_DNA-bd_sf"/>
</dbReference>
<keyword evidence="1" id="KW-0238">DNA-binding</keyword>
<dbReference type="InterPro" id="IPR036388">
    <property type="entry name" value="WH-like_DNA-bd_sf"/>
</dbReference>
<name>A0A1M7BF28_9BRAD</name>
<dbReference type="GO" id="GO:0003677">
    <property type="term" value="F:DNA binding"/>
    <property type="evidence" value="ECO:0007669"/>
    <property type="project" value="UniProtKB-KW"/>
</dbReference>
<organism evidence="1 2">
    <name type="scientific">Bradyrhizobium lablabi</name>
    <dbReference type="NCBI Taxonomy" id="722472"/>
    <lineage>
        <taxon>Bacteria</taxon>
        <taxon>Pseudomonadati</taxon>
        <taxon>Pseudomonadota</taxon>
        <taxon>Alphaproteobacteria</taxon>
        <taxon>Hyphomicrobiales</taxon>
        <taxon>Nitrobacteraceae</taxon>
        <taxon>Bradyrhizobium</taxon>
    </lineage>
</organism>
<protein>
    <submittedName>
        <fullName evidence="1">Winged helix-turn-helix DNA-binding</fullName>
    </submittedName>
</protein>
<dbReference type="Proteomes" id="UP000189935">
    <property type="component" value="Chromosome I"/>
</dbReference>
<dbReference type="EMBL" id="LT670844">
    <property type="protein sequence ID" value="SHL53543.1"/>
    <property type="molecule type" value="Genomic_DNA"/>
</dbReference>
<dbReference type="SUPFAM" id="SSF46785">
    <property type="entry name" value="Winged helix' DNA-binding domain"/>
    <property type="match status" value="1"/>
</dbReference>
<evidence type="ECO:0000313" key="2">
    <source>
        <dbReference type="Proteomes" id="UP000189935"/>
    </source>
</evidence>
<accession>A0A1M7BF28</accession>
<reference evidence="1 2" key="1">
    <citation type="submission" date="2016-11" db="EMBL/GenBank/DDBJ databases">
        <authorList>
            <person name="Jaros S."/>
            <person name="Januszkiewicz K."/>
            <person name="Wedrychowicz H."/>
        </authorList>
    </citation>
    <scope>NUCLEOTIDE SEQUENCE [LARGE SCALE GENOMIC DNA]</scope>
    <source>
        <strain evidence="1 2">GAS499</strain>
    </source>
</reference>
<sequence>MDRLLDTEHENERIVLGLLSSVENDGERSQRHIAAELGIALGLVNAYLKRCVKKGLVKVRDAPARRYAYYLTPHGFAEKSRLTVQYLSDSFSFFRLAKADCAHVLDAAKAAGFSRLVLAGKSDLAEIAILCAVEAAIKIVAVVDPRSDDAQFVGVDLVKSYTEVKDKFDAVIVTDVTRAKLSFDAAVEACGPDRVLAPALLGLRPPQKTTGGEA</sequence>
<dbReference type="RefSeq" id="WP_079543359.1">
    <property type="nucleotide sequence ID" value="NZ_LT670844.1"/>
</dbReference>
<dbReference type="AlphaFoldDB" id="A0A1M7BF28"/>